<dbReference type="Proteomes" id="UP000797356">
    <property type="component" value="Chromosome 14"/>
</dbReference>
<evidence type="ECO:0000256" key="1">
    <source>
        <dbReference type="ARBA" id="ARBA00001946"/>
    </source>
</evidence>
<dbReference type="EMBL" id="CM017885">
    <property type="protein sequence ID" value="KAG1368546.1"/>
    <property type="molecule type" value="Genomic_DNA"/>
</dbReference>
<keyword evidence="4" id="KW-0460">Magnesium</keyword>
<dbReference type="SUPFAM" id="SSF48576">
    <property type="entry name" value="Terpenoid synthases"/>
    <property type="match status" value="2"/>
</dbReference>
<reference evidence="5" key="1">
    <citation type="journal article" date="2017" name="Gigascience">
        <title>The genome draft of coconut (Cocos nucifera).</title>
        <authorList>
            <person name="Xiao Y."/>
            <person name="Xu P."/>
            <person name="Fan H."/>
            <person name="Baudouin L."/>
            <person name="Xia W."/>
            <person name="Bocs S."/>
            <person name="Xu J."/>
            <person name="Li Q."/>
            <person name="Guo A."/>
            <person name="Zhou L."/>
            <person name="Li J."/>
            <person name="Wu Y."/>
            <person name="Ma Z."/>
            <person name="Armero A."/>
            <person name="Issali A.E."/>
            <person name="Liu N."/>
            <person name="Peng M."/>
            <person name="Yang Y."/>
        </authorList>
    </citation>
    <scope>NUCLEOTIDE SEQUENCE</scope>
    <source>
        <tissue evidence="5">Spear leaf of Hainan Tall coconut</tissue>
    </source>
</reference>
<dbReference type="PANTHER" id="PTHR43281:SF5">
    <property type="entry name" value="HETERODIMERIC GERANYLGERANYL PYROPHOSPHATE SYNTHASE SMALL SUBUNIT, CHLOROPLASTIC"/>
    <property type="match status" value="1"/>
</dbReference>
<dbReference type="OrthoDB" id="6921389at2759"/>
<evidence type="ECO:0000256" key="3">
    <source>
        <dbReference type="ARBA" id="ARBA00022723"/>
    </source>
</evidence>
<organism evidence="5 6">
    <name type="scientific">Cocos nucifera</name>
    <name type="common">Coconut palm</name>
    <dbReference type="NCBI Taxonomy" id="13894"/>
    <lineage>
        <taxon>Eukaryota</taxon>
        <taxon>Viridiplantae</taxon>
        <taxon>Streptophyta</taxon>
        <taxon>Embryophyta</taxon>
        <taxon>Tracheophyta</taxon>
        <taxon>Spermatophyta</taxon>
        <taxon>Magnoliopsida</taxon>
        <taxon>Liliopsida</taxon>
        <taxon>Arecaceae</taxon>
        <taxon>Arecoideae</taxon>
        <taxon>Cocoseae</taxon>
        <taxon>Attaleinae</taxon>
        <taxon>Cocos</taxon>
    </lineage>
</organism>
<evidence type="ECO:0000256" key="4">
    <source>
        <dbReference type="ARBA" id="ARBA00022842"/>
    </source>
</evidence>
<evidence type="ECO:0000256" key="2">
    <source>
        <dbReference type="ARBA" id="ARBA00006706"/>
    </source>
</evidence>
<comment type="similarity">
    <text evidence="2">Belongs to the FPP/GGPP synthase family.</text>
</comment>
<evidence type="ECO:0008006" key="7">
    <source>
        <dbReference type="Google" id="ProtNLM"/>
    </source>
</evidence>
<comment type="caution">
    <text evidence="5">The sequence shown here is derived from an EMBL/GenBank/DDBJ whole genome shotgun (WGS) entry which is preliminary data.</text>
</comment>
<keyword evidence="3" id="KW-0479">Metal-binding</keyword>
<keyword evidence="6" id="KW-1185">Reference proteome</keyword>
<accession>A0A8K0NC67</accession>
<proteinExistence type="inferred from homology"/>
<dbReference type="GO" id="GO:0008299">
    <property type="term" value="P:isoprenoid biosynthetic process"/>
    <property type="evidence" value="ECO:0007669"/>
    <property type="project" value="InterPro"/>
</dbReference>
<reference evidence="5" key="2">
    <citation type="submission" date="2019-07" db="EMBL/GenBank/DDBJ databases">
        <authorList>
            <person name="Yang Y."/>
            <person name="Bocs S."/>
            <person name="Baudouin L."/>
        </authorList>
    </citation>
    <scope>NUCLEOTIDE SEQUENCE</scope>
    <source>
        <tissue evidence="5">Spear leaf of Hainan Tall coconut</tissue>
    </source>
</reference>
<name>A0A8K0NC67_COCNU</name>
<protein>
    <recommendedName>
        <fullName evidence="7">Geranylgeranyl pyrophosphate synthase</fullName>
    </recommendedName>
</protein>
<dbReference type="Gene3D" id="1.10.600.10">
    <property type="entry name" value="Farnesyl Diphosphate Synthase"/>
    <property type="match status" value="2"/>
</dbReference>
<dbReference type="InterPro" id="IPR008949">
    <property type="entry name" value="Isoprenoid_synthase_dom_sf"/>
</dbReference>
<dbReference type="AlphaFoldDB" id="A0A8K0NC67"/>
<dbReference type="PANTHER" id="PTHR43281">
    <property type="entry name" value="FARNESYL DIPHOSPHATE SYNTHASE"/>
    <property type="match status" value="1"/>
</dbReference>
<evidence type="ECO:0000313" key="5">
    <source>
        <dbReference type="EMBL" id="KAG1368546.1"/>
    </source>
</evidence>
<dbReference type="GO" id="GO:0004659">
    <property type="term" value="F:prenyltransferase activity"/>
    <property type="evidence" value="ECO:0007669"/>
    <property type="project" value="InterPro"/>
</dbReference>
<dbReference type="GO" id="GO:0046872">
    <property type="term" value="F:metal ion binding"/>
    <property type="evidence" value="ECO:0007669"/>
    <property type="project" value="UniProtKB-KW"/>
</dbReference>
<gene>
    <name evidence="5" type="ORF">COCNU_14G010140</name>
</gene>
<dbReference type="Pfam" id="PF00348">
    <property type="entry name" value="polyprenyl_synt"/>
    <property type="match status" value="2"/>
</dbReference>
<dbReference type="InterPro" id="IPR000092">
    <property type="entry name" value="Polyprenyl_synt"/>
</dbReference>
<sequence>MLPSSFATQRGYSRQCAIMSLLVVASAPLPCMCIATCKLVSGDRFATFPIACALEMVHTASLIHDDFPYFDATPLCRGRPSTHTRFGDDMAILASDALFPITFNHDSRQCAIMSLLVVASAPLPCMCIATCNLVSGDRFATFPIACALEMVHTASLIHDDFPYFDATPLCHSRPSTHTRFGDDMAILASDALFPITFNHIVANTP</sequence>
<comment type="cofactor">
    <cofactor evidence="1">
        <name>Mg(2+)</name>
        <dbReference type="ChEBI" id="CHEBI:18420"/>
    </cofactor>
</comment>
<evidence type="ECO:0000313" key="6">
    <source>
        <dbReference type="Proteomes" id="UP000797356"/>
    </source>
</evidence>